<protein>
    <recommendedName>
        <fullName evidence="3">SGNH hydrolase-type esterase domain-containing protein</fullName>
    </recommendedName>
</protein>
<dbReference type="OrthoDB" id="3404679at2"/>
<name>A0A4Q5N013_9MICO</name>
<dbReference type="Proteomes" id="UP000293764">
    <property type="component" value="Unassembled WGS sequence"/>
</dbReference>
<accession>A0A4Q5N013</accession>
<dbReference type="SUPFAM" id="SSF52266">
    <property type="entry name" value="SGNH hydrolase"/>
    <property type="match status" value="1"/>
</dbReference>
<comment type="caution">
    <text evidence="1">The sequence shown here is derived from an EMBL/GenBank/DDBJ whole genome shotgun (WGS) entry which is preliminary data.</text>
</comment>
<dbReference type="AlphaFoldDB" id="A0A4Q5N013"/>
<sequence>MLNDSVDRTWEGHNNELIGRIVPEYPNAMVFDWKTLAAAHPEWLWGDGIHPRPAGADAIAAMLLDEAVRAVA</sequence>
<proteinExistence type="predicted"/>
<evidence type="ECO:0008006" key="3">
    <source>
        <dbReference type="Google" id="ProtNLM"/>
    </source>
</evidence>
<gene>
    <name evidence="1" type="ORF">EUA98_19375</name>
</gene>
<evidence type="ECO:0000313" key="2">
    <source>
        <dbReference type="Proteomes" id="UP000293764"/>
    </source>
</evidence>
<reference evidence="1 2" key="1">
    <citation type="submission" date="2019-01" db="EMBL/GenBank/DDBJ databases">
        <title>Novel species of Cellulomonas.</title>
        <authorList>
            <person name="Liu Q."/>
            <person name="Xin Y.-H."/>
        </authorList>
    </citation>
    <scope>NUCLEOTIDE SEQUENCE [LARGE SCALE GENOMIC DNA]</scope>
    <source>
        <strain evidence="1 2">HLT2-17</strain>
    </source>
</reference>
<keyword evidence="2" id="KW-1185">Reference proteome</keyword>
<evidence type="ECO:0000313" key="1">
    <source>
        <dbReference type="EMBL" id="RYV49331.1"/>
    </source>
</evidence>
<dbReference type="EMBL" id="SDWW01000094">
    <property type="protein sequence ID" value="RYV49331.1"/>
    <property type="molecule type" value="Genomic_DNA"/>
</dbReference>
<organism evidence="1 2">
    <name type="scientific">Pengzhenrongella frigida</name>
    <dbReference type="NCBI Taxonomy" id="1259133"/>
    <lineage>
        <taxon>Bacteria</taxon>
        <taxon>Bacillati</taxon>
        <taxon>Actinomycetota</taxon>
        <taxon>Actinomycetes</taxon>
        <taxon>Micrococcales</taxon>
        <taxon>Pengzhenrongella</taxon>
    </lineage>
</organism>